<dbReference type="SUPFAM" id="SSF48179">
    <property type="entry name" value="6-phosphogluconate dehydrogenase C-terminal domain-like"/>
    <property type="match status" value="1"/>
</dbReference>
<dbReference type="RefSeq" id="WP_147136011.1">
    <property type="nucleotide sequence ID" value="NZ_BAABIJ010000001.1"/>
</dbReference>
<evidence type="ECO:0000313" key="4">
    <source>
        <dbReference type="EMBL" id="TWJ16131.1"/>
    </source>
</evidence>
<dbReference type="OrthoDB" id="9802008at2"/>
<dbReference type="AlphaFoldDB" id="A0A562VE85"/>
<dbReference type="PANTHER" id="PTHR21363">
    <property type="entry name" value="PREPHENATE DEHYDROGENASE"/>
    <property type="match status" value="1"/>
</dbReference>
<dbReference type="Proteomes" id="UP000321617">
    <property type="component" value="Unassembled WGS sequence"/>
</dbReference>
<dbReference type="SUPFAM" id="SSF51735">
    <property type="entry name" value="NAD(P)-binding Rossmann-fold domains"/>
    <property type="match status" value="1"/>
</dbReference>
<dbReference type="Gene3D" id="1.10.3660.10">
    <property type="entry name" value="6-phosphogluconate dehydrogenase C-terminal like domain"/>
    <property type="match status" value="1"/>
</dbReference>
<dbReference type="GO" id="GO:0070403">
    <property type="term" value="F:NAD+ binding"/>
    <property type="evidence" value="ECO:0007669"/>
    <property type="project" value="InterPro"/>
</dbReference>
<organism evidence="4 5">
    <name type="scientific">Stackebrandtia albiflava</name>
    <dbReference type="NCBI Taxonomy" id="406432"/>
    <lineage>
        <taxon>Bacteria</taxon>
        <taxon>Bacillati</taxon>
        <taxon>Actinomycetota</taxon>
        <taxon>Actinomycetes</taxon>
        <taxon>Glycomycetales</taxon>
        <taxon>Glycomycetaceae</taxon>
        <taxon>Stackebrandtia</taxon>
    </lineage>
</organism>
<dbReference type="PROSITE" id="PS51176">
    <property type="entry name" value="PDH_ADH"/>
    <property type="match status" value="1"/>
</dbReference>
<evidence type="ECO:0000313" key="5">
    <source>
        <dbReference type="Proteomes" id="UP000321617"/>
    </source>
</evidence>
<dbReference type="Pfam" id="PF02153">
    <property type="entry name" value="PDH_N"/>
    <property type="match status" value="1"/>
</dbReference>
<dbReference type="InterPro" id="IPR046825">
    <property type="entry name" value="PDH_C"/>
</dbReference>
<evidence type="ECO:0000256" key="1">
    <source>
        <dbReference type="ARBA" id="ARBA00007964"/>
    </source>
</evidence>
<dbReference type="InterPro" id="IPR036291">
    <property type="entry name" value="NAD(P)-bd_dom_sf"/>
</dbReference>
<dbReference type="InterPro" id="IPR050812">
    <property type="entry name" value="Preph/Arog_dehydrog"/>
</dbReference>
<dbReference type="InterPro" id="IPR046826">
    <property type="entry name" value="PDH_N"/>
</dbReference>
<dbReference type="Pfam" id="PF20463">
    <property type="entry name" value="PDH_C"/>
    <property type="match status" value="1"/>
</dbReference>
<proteinExistence type="inferred from homology"/>
<dbReference type="GO" id="GO:0004665">
    <property type="term" value="F:prephenate dehydrogenase (NADP+) activity"/>
    <property type="evidence" value="ECO:0007669"/>
    <property type="project" value="InterPro"/>
</dbReference>
<name>A0A562VE85_9ACTN</name>
<dbReference type="PANTHER" id="PTHR21363:SF0">
    <property type="entry name" value="PREPHENATE DEHYDROGENASE [NADP(+)]"/>
    <property type="match status" value="1"/>
</dbReference>
<keyword evidence="2" id="KW-0560">Oxidoreductase</keyword>
<dbReference type="InterPro" id="IPR003099">
    <property type="entry name" value="Prephen_DH"/>
</dbReference>
<sequence>MWNETVGSLRFAVIGTGLIGGSILRRLSDAGADVIGWDPDPETVRYGHARTIPFTDRLSDAVIGRDVVLLAAPLSAIPAALDSVAPHLGSDCLVTDVGSAKAGVAAHGRTTGVADRFIPGHPMAGTERAGLAAADPELFDEATWVLCPDPAVPLRLIRRLIHVVVTLFGAQATLMAAEDHDRTVALSSHIPHLLAATLAGAVARSDSPDAVLGLAAGSFRDGTRVTGTPPRRTVDMLAHNRAAVLAGTPGVEEFLADLLAAVRQDDVKALTELVDEAHRLRDRLTGRPMRQRVHRFGAAESDEERAFLMSTGTTGGQIVDVVSDPEGTGYTFRSPAG</sequence>
<protein>
    <submittedName>
        <fullName evidence="4">Prephenate dehydrogenase</fullName>
    </submittedName>
</protein>
<dbReference type="EMBL" id="VLLL01000005">
    <property type="protein sequence ID" value="TWJ16131.1"/>
    <property type="molecule type" value="Genomic_DNA"/>
</dbReference>
<evidence type="ECO:0000259" key="3">
    <source>
        <dbReference type="PROSITE" id="PS51176"/>
    </source>
</evidence>
<comment type="similarity">
    <text evidence="1">Belongs to the prephenate/arogenate dehydrogenase family.</text>
</comment>
<dbReference type="InterPro" id="IPR008927">
    <property type="entry name" value="6-PGluconate_DH-like_C_sf"/>
</dbReference>
<feature type="domain" description="Prephenate/arogenate dehydrogenase" evidence="3">
    <location>
        <begin position="9"/>
        <end position="292"/>
    </location>
</feature>
<evidence type="ECO:0000256" key="2">
    <source>
        <dbReference type="ARBA" id="ARBA00023002"/>
    </source>
</evidence>
<gene>
    <name evidence="4" type="ORF">LX16_1855</name>
</gene>
<dbReference type="GO" id="GO:0006571">
    <property type="term" value="P:tyrosine biosynthetic process"/>
    <property type="evidence" value="ECO:0007669"/>
    <property type="project" value="InterPro"/>
</dbReference>
<keyword evidence="5" id="KW-1185">Reference proteome</keyword>
<accession>A0A562VE85</accession>
<comment type="caution">
    <text evidence="4">The sequence shown here is derived from an EMBL/GenBank/DDBJ whole genome shotgun (WGS) entry which is preliminary data.</text>
</comment>
<dbReference type="Gene3D" id="3.40.50.720">
    <property type="entry name" value="NAD(P)-binding Rossmann-like Domain"/>
    <property type="match status" value="1"/>
</dbReference>
<reference evidence="4 5" key="1">
    <citation type="journal article" date="2013" name="Stand. Genomic Sci.">
        <title>Genomic Encyclopedia of Type Strains, Phase I: The one thousand microbial genomes (KMG-I) project.</title>
        <authorList>
            <person name="Kyrpides N.C."/>
            <person name="Woyke T."/>
            <person name="Eisen J.A."/>
            <person name="Garrity G."/>
            <person name="Lilburn T.G."/>
            <person name="Beck B.J."/>
            <person name="Whitman W.B."/>
            <person name="Hugenholtz P."/>
            <person name="Klenk H.P."/>
        </authorList>
    </citation>
    <scope>NUCLEOTIDE SEQUENCE [LARGE SCALE GENOMIC DNA]</scope>
    <source>
        <strain evidence="4 5">DSM 45044</strain>
    </source>
</reference>
<dbReference type="GO" id="GO:0008977">
    <property type="term" value="F:prephenate dehydrogenase (NAD+) activity"/>
    <property type="evidence" value="ECO:0007669"/>
    <property type="project" value="InterPro"/>
</dbReference>